<sequence length="179" mass="19304">MTRMHVGTRHNWGRAELSYMLRVVIGSGDVTASDLPRVDLALCNNLGRVAQQAVLLKCDAKGILEHVSGRDPGLVRILGVDGEEARQDSDAAQAPRADATGDATDPWDSRQAGKCPRSPTCAAARGPKAGPRASFLVLLHHAQDLVEELRMTTLTGWAELDEMHSTLATKEARLQEGCQ</sequence>
<comment type="caution">
    <text evidence="2">The sequence shown here is derived from an EMBL/GenBank/DDBJ whole genome shotgun (WGS) entry which is preliminary data.</text>
</comment>
<reference evidence="2 3" key="1">
    <citation type="submission" date="2019-11" db="EMBL/GenBank/DDBJ databases">
        <title>Whole genome sequence of Oryza granulata.</title>
        <authorList>
            <person name="Li W."/>
        </authorList>
    </citation>
    <scope>NUCLEOTIDE SEQUENCE [LARGE SCALE GENOMIC DNA]</scope>
    <source>
        <strain evidence="3">cv. Menghai</strain>
        <tissue evidence="2">Leaf</tissue>
    </source>
</reference>
<evidence type="ECO:0000313" key="3">
    <source>
        <dbReference type="Proteomes" id="UP000479710"/>
    </source>
</evidence>
<dbReference type="AlphaFoldDB" id="A0A6G1EV16"/>
<dbReference type="EMBL" id="SPHZ02000002">
    <property type="protein sequence ID" value="KAF0928476.1"/>
    <property type="molecule type" value="Genomic_DNA"/>
</dbReference>
<proteinExistence type="predicted"/>
<gene>
    <name evidence="2" type="ORF">E2562_004118</name>
</gene>
<evidence type="ECO:0000313" key="2">
    <source>
        <dbReference type="EMBL" id="KAF0928476.1"/>
    </source>
</evidence>
<keyword evidence="3" id="KW-1185">Reference proteome</keyword>
<protein>
    <submittedName>
        <fullName evidence="2">Uncharacterized protein</fullName>
    </submittedName>
</protein>
<organism evidence="2 3">
    <name type="scientific">Oryza meyeriana var. granulata</name>
    <dbReference type="NCBI Taxonomy" id="110450"/>
    <lineage>
        <taxon>Eukaryota</taxon>
        <taxon>Viridiplantae</taxon>
        <taxon>Streptophyta</taxon>
        <taxon>Embryophyta</taxon>
        <taxon>Tracheophyta</taxon>
        <taxon>Spermatophyta</taxon>
        <taxon>Magnoliopsida</taxon>
        <taxon>Liliopsida</taxon>
        <taxon>Poales</taxon>
        <taxon>Poaceae</taxon>
        <taxon>BOP clade</taxon>
        <taxon>Oryzoideae</taxon>
        <taxon>Oryzeae</taxon>
        <taxon>Oryzinae</taxon>
        <taxon>Oryza</taxon>
        <taxon>Oryza meyeriana</taxon>
    </lineage>
</organism>
<feature type="region of interest" description="Disordered" evidence="1">
    <location>
        <begin position="85"/>
        <end position="127"/>
    </location>
</feature>
<evidence type="ECO:0000256" key="1">
    <source>
        <dbReference type="SAM" id="MobiDB-lite"/>
    </source>
</evidence>
<name>A0A6G1EV16_9ORYZ</name>
<dbReference type="Proteomes" id="UP000479710">
    <property type="component" value="Unassembled WGS sequence"/>
</dbReference>
<accession>A0A6G1EV16</accession>